<dbReference type="Proteomes" id="UP000266841">
    <property type="component" value="Unassembled WGS sequence"/>
</dbReference>
<gene>
    <name evidence="1" type="ORF">THAOC_15374</name>
</gene>
<proteinExistence type="predicted"/>
<evidence type="ECO:0000313" key="2">
    <source>
        <dbReference type="Proteomes" id="UP000266841"/>
    </source>
</evidence>
<protein>
    <submittedName>
        <fullName evidence="1">Uncharacterized protein</fullName>
    </submittedName>
</protein>
<evidence type="ECO:0000313" key="1">
    <source>
        <dbReference type="EMBL" id="EJK63939.1"/>
    </source>
</evidence>
<dbReference type="EMBL" id="AGNL01017847">
    <property type="protein sequence ID" value="EJK63939.1"/>
    <property type="molecule type" value="Genomic_DNA"/>
</dbReference>
<reference evidence="1 2" key="1">
    <citation type="journal article" date="2012" name="Genome Biol.">
        <title>Genome and low-iron response of an oceanic diatom adapted to chronic iron limitation.</title>
        <authorList>
            <person name="Lommer M."/>
            <person name="Specht M."/>
            <person name="Roy A.S."/>
            <person name="Kraemer L."/>
            <person name="Andreson R."/>
            <person name="Gutowska M.A."/>
            <person name="Wolf J."/>
            <person name="Bergner S.V."/>
            <person name="Schilhabel M.B."/>
            <person name="Klostermeier U.C."/>
            <person name="Beiko R.G."/>
            <person name="Rosenstiel P."/>
            <person name="Hippler M."/>
            <person name="Laroche J."/>
        </authorList>
    </citation>
    <scope>NUCLEOTIDE SEQUENCE [LARGE SCALE GENOMIC DNA]</scope>
    <source>
        <strain evidence="1 2">CCMP1005</strain>
    </source>
</reference>
<name>K0SG06_THAOC</name>
<organism evidence="1 2">
    <name type="scientific">Thalassiosira oceanica</name>
    <name type="common">Marine diatom</name>
    <dbReference type="NCBI Taxonomy" id="159749"/>
    <lineage>
        <taxon>Eukaryota</taxon>
        <taxon>Sar</taxon>
        <taxon>Stramenopiles</taxon>
        <taxon>Ochrophyta</taxon>
        <taxon>Bacillariophyta</taxon>
        <taxon>Coscinodiscophyceae</taxon>
        <taxon>Thalassiosirophycidae</taxon>
        <taxon>Thalassiosirales</taxon>
        <taxon>Thalassiosiraceae</taxon>
        <taxon>Thalassiosira</taxon>
    </lineage>
</organism>
<comment type="caution">
    <text evidence="1">The sequence shown here is derived from an EMBL/GenBank/DDBJ whole genome shotgun (WGS) entry which is preliminary data.</text>
</comment>
<accession>K0SG06</accession>
<sequence length="113" mass="13022">MPGSSREDYIKPQAGKVRSGAPRRCRVLCPTPLVRTAAAIRFVRKCARRFILHKLARLRDLVCPKRSARGERENSPQTRTIPLRSRNMTRYVTKRTTATVRVLRLAFPDHLQN</sequence>
<dbReference type="AlphaFoldDB" id="K0SG06"/>
<keyword evidence="2" id="KW-1185">Reference proteome</keyword>